<feature type="transmembrane region" description="Helical" evidence="7">
    <location>
        <begin position="32"/>
        <end position="53"/>
    </location>
</feature>
<dbReference type="Gene3D" id="1.10.3720.10">
    <property type="entry name" value="MetI-like"/>
    <property type="match status" value="1"/>
</dbReference>
<dbReference type="GO" id="GO:0055085">
    <property type="term" value="P:transmembrane transport"/>
    <property type="evidence" value="ECO:0007669"/>
    <property type="project" value="InterPro"/>
</dbReference>
<feature type="transmembrane region" description="Helical" evidence="7">
    <location>
        <begin position="92"/>
        <end position="114"/>
    </location>
</feature>
<evidence type="ECO:0000256" key="3">
    <source>
        <dbReference type="ARBA" id="ARBA00022475"/>
    </source>
</evidence>
<feature type="transmembrane region" description="Helical" evidence="7">
    <location>
        <begin position="126"/>
        <end position="146"/>
    </location>
</feature>
<evidence type="ECO:0000256" key="4">
    <source>
        <dbReference type="ARBA" id="ARBA00022692"/>
    </source>
</evidence>
<name>A0A975WB92_9RHOB</name>
<evidence type="ECO:0000256" key="7">
    <source>
        <dbReference type="RuleBase" id="RU363032"/>
    </source>
</evidence>
<keyword evidence="2 7" id="KW-0813">Transport</keyword>
<dbReference type="InterPro" id="IPR000515">
    <property type="entry name" value="MetI-like"/>
</dbReference>
<dbReference type="EMBL" id="FNYY01000009">
    <property type="protein sequence ID" value="SEJ72681.1"/>
    <property type="molecule type" value="Genomic_DNA"/>
</dbReference>
<feature type="transmembrane region" description="Helical" evidence="7">
    <location>
        <begin position="262"/>
        <end position="280"/>
    </location>
</feature>
<organism evidence="9 10">
    <name type="scientific">Marinovum algicola</name>
    <dbReference type="NCBI Taxonomy" id="42444"/>
    <lineage>
        <taxon>Bacteria</taxon>
        <taxon>Pseudomonadati</taxon>
        <taxon>Pseudomonadota</taxon>
        <taxon>Alphaproteobacteria</taxon>
        <taxon>Rhodobacterales</taxon>
        <taxon>Roseobacteraceae</taxon>
        <taxon>Marinovum</taxon>
    </lineage>
</organism>
<dbReference type="PANTHER" id="PTHR32243:SF18">
    <property type="entry name" value="INNER MEMBRANE ABC TRANSPORTER PERMEASE PROTEIN YCJP"/>
    <property type="match status" value="1"/>
</dbReference>
<evidence type="ECO:0000259" key="8">
    <source>
        <dbReference type="PROSITE" id="PS50928"/>
    </source>
</evidence>
<comment type="similarity">
    <text evidence="7">Belongs to the binding-protein-dependent transport system permease family.</text>
</comment>
<reference evidence="9 10" key="1">
    <citation type="submission" date="2016-10" db="EMBL/GenBank/DDBJ databases">
        <authorList>
            <person name="Varghese N."/>
            <person name="Submissions S."/>
        </authorList>
    </citation>
    <scope>NUCLEOTIDE SEQUENCE [LARGE SCALE GENOMIC DNA]</scope>
    <source>
        <strain evidence="9 10">FF3</strain>
    </source>
</reference>
<dbReference type="Pfam" id="PF00528">
    <property type="entry name" value="BPD_transp_1"/>
    <property type="match status" value="1"/>
</dbReference>
<keyword evidence="4 7" id="KW-0812">Transmembrane</keyword>
<keyword evidence="10" id="KW-1185">Reference proteome</keyword>
<keyword evidence="6 7" id="KW-0472">Membrane</keyword>
<evidence type="ECO:0000256" key="6">
    <source>
        <dbReference type="ARBA" id="ARBA00023136"/>
    </source>
</evidence>
<dbReference type="Proteomes" id="UP000182932">
    <property type="component" value="Unassembled WGS sequence"/>
</dbReference>
<evidence type="ECO:0000313" key="10">
    <source>
        <dbReference type="Proteomes" id="UP000182932"/>
    </source>
</evidence>
<gene>
    <name evidence="9" type="ORF">SAMN04487940_109134</name>
</gene>
<dbReference type="InterPro" id="IPR050901">
    <property type="entry name" value="BP-dep_ABC_trans_perm"/>
</dbReference>
<dbReference type="SUPFAM" id="SSF161098">
    <property type="entry name" value="MetI-like"/>
    <property type="match status" value="1"/>
</dbReference>
<dbReference type="CDD" id="cd06261">
    <property type="entry name" value="TM_PBP2"/>
    <property type="match status" value="1"/>
</dbReference>
<dbReference type="PANTHER" id="PTHR32243">
    <property type="entry name" value="MALTOSE TRANSPORT SYSTEM PERMEASE-RELATED"/>
    <property type="match status" value="1"/>
</dbReference>
<dbReference type="RefSeq" id="WP_048534974.1">
    <property type="nucleotide sequence ID" value="NZ_CATLQZ010000007.1"/>
</dbReference>
<comment type="caution">
    <text evidence="9">The sequence shown here is derived from an EMBL/GenBank/DDBJ whole genome shotgun (WGS) entry which is preliminary data.</text>
</comment>
<accession>A0A975WB92</accession>
<evidence type="ECO:0000256" key="2">
    <source>
        <dbReference type="ARBA" id="ARBA00022448"/>
    </source>
</evidence>
<feature type="transmembrane region" description="Helical" evidence="7">
    <location>
        <begin position="158"/>
        <end position="181"/>
    </location>
</feature>
<comment type="subcellular location">
    <subcellularLocation>
        <location evidence="1 7">Cell membrane</location>
        <topology evidence="1 7">Multi-pass membrane protein</topology>
    </subcellularLocation>
</comment>
<keyword evidence="3" id="KW-1003">Cell membrane</keyword>
<sequence length="294" mass="32661">MTHATDTHTALTAPRRRRFTASERQVSVIRHLVLMSFALVVLFPFFWIVSAAFKTQIDLLMGKVLFTPNLDGFLDVIFDKTSDFARNFANSMVIGLISTFLVLVIATLAAFSLYRLQWPAWVLHSLLGWSVIFHMVPPITLAGAWFTMFRSVGLDNSYTGIILAHTTLHLPMALWMMGVFVRDVPKELVEAAQIDGAKVPQILWHVVLPIVRPGLAATGILTFIFSWNEFPVVLVLSQRQTATVPLGIGKYAQENTIAFTEMAAASTLSILPAFLLLLFAQRFIVRGLTSGAVK</sequence>
<dbReference type="GeneID" id="80819019"/>
<protein>
    <submittedName>
        <fullName evidence="9">Multiple sugar transport system permease protein</fullName>
    </submittedName>
</protein>
<feature type="domain" description="ABC transmembrane type-1" evidence="8">
    <location>
        <begin position="88"/>
        <end position="280"/>
    </location>
</feature>
<proteinExistence type="inferred from homology"/>
<keyword evidence="9" id="KW-0762">Sugar transport</keyword>
<evidence type="ECO:0000256" key="5">
    <source>
        <dbReference type="ARBA" id="ARBA00022989"/>
    </source>
</evidence>
<dbReference type="PROSITE" id="PS50928">
    <property type="entry name" value="ABC_TM1"/>
    <property type="match status" value="1"/>
</dbReference>
<feature type="transmembrane region" description="Helical" evidence="7">
    <location>
        <begin position="202"/>
        <end position="227"/>
    </location>
</feature>
<evidence type="ECO:0000313" key="9">
    <source>
        <dbReference type="EMBL" id="SEJ72681.1"/>
    </source>
</evidence>
<dbReference type="AlphaFoldDB" id="A0A975WB92"/>
<dbReference type="InterPro" id="IPR035906">
    <property type="entry name" value="MetI-like_sf"/>
</dbReference>
<evidence type="ECO:0000256" key="1">
    <source>
        <dbReference type="ARBA" id="ARBA00004651"/>
    </source>
</evidence>
<dbReference type="GO" id="GO:0005886">
    <property type="term" value="C:plasma membrane"/>
    <property type="evidence" value="ECO:0007669"/>
    <property type="project" value="UniProtKB-SubCell"/>
</dbReference>
<keyword evidence="5 7" id="KW-1133">Transmembrane helix</keyword>